<organism evidence="2 3">
    <name type="scientific">Candidatus Desulfatifera sulfidica</name>
    <dbReference type="NCBI Taxonomy" id="2841691"/>
    <lineage>
        <taxon>Bacteria</taxon>
        <taxon>Pseudomonadati</taxon>
        <taxon>Thermodesulfobacteriota</taxon>
        <taxon>Desulfobulbia</taxon>
        <taxon>Desulfobulbales</taxon>
        <taxon>Desulfobulbaceae</taxon>
        <taxon>Candidatus Desulfatifera</taxon>
    </lineage>
</organism>
<comment type="caution">
    <text evidence="2">The sequence shown here is derived from an EMBL/GenBank/DDBJ whole genome shotgun (WGS) entry which is preliminary data.</text>
</comment>
<keyword evidence="1" id="KW-0812">Transmembrane</keyword>
<protein>
    <submittedName>
        <fullName evidence="2">Uncharacterized protein</fullName>
    </submittedName>
</protein>
<gene>
    <name evidence="2" type="ORF">H8E79_07535</name>
</gene>
<evidence type="ECO:0000313" key="2">
    <source>
        <dbReference type="EMBL" id="MBC8209002.1"/>
    </source>
</evidence>
<dbReference type="EMBL" id="JACNLK010000069">
    <property type="protein sequence ID" value="MBC8209002.1"/>
    <property type="molecule type" value="Genomic_DNA"/>
</dbReference>
<evidence type="ECO:0000313" key="3">
    <source>
        <dbReference type="Proteomes" id="UP000599024"/>
    </source>
</evidence>
<accession>A0A8J6TE12</accession>
<dbReference type="AlphaFoldDB" id="A0A8J6TE12"/>
<dbReference type="Proteomes" id="UP000599024">
    <property type="component" value="Unassembled WGS sequence"/>
</dbReference>
<proteinExistence type="predicted"/>
<keyword evidence="1" id="KW-1133">Transmembrane helix</keyword>
<reference evidence="2 3" key="1">
    <citation type="submission" date="2020-08" db="EMBL/GenBank/DDBJ databases">
        <title>Bridging the membrane lipid divide: bacteria of the FCB group superphylum have the potential to synthesize archaeal ether lipids.</title>
        <authorList>
            <person name="Villanueva L."/>
            <person name="Von Meijenfeldt F.A.B."/>
            <person name="Westbye A.B."/>
            <person name="Yadav S."/>
            <person name="Hopmans E.C."/>
            <person name="Dutilh B.E."/>
            <person name="Sinninghe Damste J.S."/>
        </authorList>
    </citation>
    <scope>NUCLEOTIDE SEQUENCE [LARGE SCALE GENOMIC DNA]</scope>
    <source>
        <strain evidence="2">NIOZ-UU81</strain>
    </source>
</reference>
<evidence type="ECO:0000256" key="1">
    <source>
        <dbReference type="SAM" id="Phobius"/>
    </source>
</evidence>
<name>A0A8J6TE12_9BACT</name>
<keyword evidence="1" id="KW-0472">Membrane</keyword>
<sequence length="65" mass="6835">MKTYTQTEQQSNTDIAHENSQFALGTGIVASALVGLWGFSCMIGALMSSGFGETIQGFINALTGM</sequence>
<feature type="transmembrane region" description="Helical" evidence="1">
    <location>
        <begin position="22"/>
        <end position="46"/>
    </location>
</feature>